<evidence type="ECO:0000256" key="3">
    <source>
        <dbReference type="ARBA" id="ARBA00022806"/>
    </source>
</evidence>
<keyword evidence="2" id="KW-0378">Hydrolase</keyword>
<feature type="domain" description="Helicase ATP-binding" evidence="5">
    <location>
        <begin position="168"/>
        <end position="297"/>
    </location>
</feature>
<keyword evidence="4" id="KW-0067">ATP-binding</keyword>
<comment type="caution">
    <text evidence="7">The sequence shown here is derived from an EMBL/GenBank/DDBJ whole genome shotgun (WGS) entry which is preliminary data.</text>
</comment>
<feature type="domain" description="Helicase C-terminal" evidence="6">
    <location>
        <begin position="410"/>
        <end position="545"/>
    </location>
</feature>
<dbReference type="AlphaFoldDB" id="A0A7C4BE55"/>
<dbReference type="EMBL" id="DTFF01000063">
    <property type="protein sequence ID" value="HGI88157.1"/>
    <property type="molecule type" value="Genomic_DNA"/>
</dbReference>
<dbReference type="Pfam" id="PF04851">
    <property type="entry name" value="ResIII"/>
    <property type="match status" value="1"/>
</dbReference>
<evidence type="ECO:0000256" key="2">
    <source>
        <dbReference type="ARBA" id="ARBA00022801"/>
    </source>
</evidence>
<dbReference type="GO" id="GO:0005524">
    <property type="term" value="F:ATP binding"/>
    <property type="evidence" value="ECO:0007669"/>
    <property type="project" value="UniProtKB-KW"/>
</dbReference>
<protein>
    <submittedName>
        <fullName evidence="7">DEAD/DEAH box helicase</fullName>
    </submittedName>
</protein>
<dbReference type="PANTHER" id="PTHR11274">
    <property type="entry name" value="RAD25/XP-B DNA REPAIR HELICASE"/>
    <property type="match status" value="1"/>
</dbReference>
<dbReference type="CDD" id="cd17926">
    <property type="entry name" value="DEXHc_RE"/>
    <property type="match status" value="1"/>
</dbReference>
<keyword evidence="1" id="KW-0547">Nucleotide-binding</keyword>
<dbReference type="InterPro" id="IPR050615">
    <property type="entry name" value="ATP-dep_DNA_Helicase"/>
</dbReference>
<dbReference type="SMART" id="SM00490">
    <property type="entry name" value="HELICc"/>
    <property type="match status" value="1"/>
</dbReference>
<dbReference type="GO" id="GO:0003677">
    <property type="term" value="F:DNA binding"/>
    <property type="evidence" value="ECO:0007669"/>
    <property type="project" value="InterPro"/>
</dbReference>
<dbReference type="GO" id="GO:0140097">
    <property type="term" value="F:catalytic activity, acting on DNA"/>
    <property type="evidence" value="ECO:0007669"/>
    <property type="project" value="UniProtKB-ARBA"/>
</dbReference>
<evidence type="ECO:0000256" key="1">
    <source>
        <dbReference type="ARBA" id="ARBA00022741"/>
    </source>
</evidence>
<evidence type="ECO:0000256" key="4">
    <source>
        <dbReference type="ARBA" id="ARBA00022840"/>
    </source>
</evidence>
<keyword evidence="3 7" id="KW-0347">Helicase</keyword>
<dbReference type="Gene3D" id="3.40.50.300">
    <property type="entry name" value="P-loop containing nucleotide triphosphate hydrolases"/>
    <property type="match status" value="2"/>
</dbReference>
<dbReference type="PROSITE" id="PS51192">
    <property type="entry name" value="HELICASE_ATP_BIND_1"/>
    <property type="match status" value="1"/>
</dbReference>
<evidence type="ECO:0000313" key="7">
    <source>
        <dbReference type="EMBL" id="HGI88157.1"/>
    </source>
</evidence>
<dbReference type="PROSITE" id="PS51194">
    <property type="entry name" value="HELICASE_CTER"/>
    <property type="match status" value="1"/>
</dbReference>
<evidence type="ECO:0000259" key="5">
    <source>
        <dbReference type="PROSITE" id="PS51192"/>
    </source>
</evidence>
<dbReference type="InterPro" id="IPR014001">
    <property type="entry name" value="Helicase_ATP-bd"/>
</dbReference>
<accession>A0A7C4BE55</accession>
<organism evidence="7">
    <name type="scientific">Ignisphaera aggregans</name>
    <dbReference type="NCBI Taxonomy" id="334771"/>
    <lineage>
        <taxon>Archaea</taxon>
        <taxon>Thermoproteota</taxon>
        <taxon>Thermoprotei</taxon>
        <taxon>Desulfurococcales</taxon>
        <taxon>Desulfurococcaceae</taxon>
        <taxon>Ignisphaera</taxon>
    </lineage>
</organism>
<dbReference type="GO" id="GO:0016787">
    <property type="term" value="F:hydrolase activity"/>
    <property type="evidence" value="ECO:0007669"/>
    <property type="project" value="UniProtKB-KW"/>
</dbReference>
<name>A0A7C4BE55_9CREN</name>
<dbReference type="GO" id="GO:0004386">
    <property type="term" value="F:helicase activity"/>
    <property type="evidence" value="ECO:0007669"/>
    <property type="project" value="UniProtKB-KW"/>
</dbReference>
<dbReference type="InterPro" id="IPR006935">
    <property type="entry name" value="Helicase/UvrB_N"/>
</dbReference>
<dbReference type="SMART" id="SM00487">
    <property type="entry name" value="DEXDc"/>
    <property type="match status" value="1"/>
</dbReference>
<sequence>MVFVFRVKLPLPSSLYRDVNLVADPIGFDKGSSLWLYRLNPVKAAKAGLQKTLSILDSVGAYAPEEVKNAIASLEGSNADAYLVLEAPDIVIYTDSKALVERLRRSGLAVLDRGSGTLRLRPVDLHRVLGFVEAMGLRYRLGFELSYGASFKATLRVSLRDYQQEAYSSWVESGRRGVVVLPVAAGKTVVALKAIEELSVKTLVLVPTIDLMHQWFENIVKMLSIPPSKVGLFGGGKREVNDVTIMTYDSASINLEKMPTYFGLVIADECHHAVSPSFRKALENTTAPYRLGLTATPYRSDGLHKHYERVLGPIVYSLDSSALQSRGYLARHREERVYVALSEGEYKEYKRLMKVYLDFCKKHFPNVRDPKERFRRVLELASRSQEAREALRAKHRARRIALSSEAKIRVVEELLNRYRGEKVLIFSRYTDIVREVSRRFLVPRILHDTPDEERKEYLKLFREGRIRVLATAMALDEGVDVPDASVAIVISGTGSHREYVQRLGRILRPKEREAVLIEIITKRTEEPALAKRRRRFEVFEEAEAS</sequence>
<dbReference type="PANTHER" id="PTHR11274:SF0">
    <property type="entry name" value="GENERAL TRANSCRIPTION AND DNA REPAIR FACTOR IIH HELICASE SUBUNIT XPB"/>
    <property type="match status" value="1"/>
</dbReference>
<reference evidence="7" key="1">
    <citation type="journal article" date="2020" name="mSystems">
        <title>Genome- and Community-Level Interaction Insights into Carbon Utilization and Element Cycling Functions of Hydrothermarchaeota in Hydrothermal Sediment.</title>
        <authorList>
            <person name="Zhou Z."/>
            <person name="Liu Y."/>
            <person name="Xu W."/>
            <person name="Pan J."/>
            <person name="Luo Z.H."/>
            <person name="Li M."/>
        </authorList>
    </citation>
    <scope>NUCLEOTIDE SEQUENCE [LARGE SCALE GENOMIC DNA]</scope>
    <source>
        <strain evidence="7">SpSt-732</strain>
    </source>
</reference>
<gene>
    <name evidence="7" type="ORF">ENV14_07225</name>
</gene>
<dbReference type="InterPro" id="IPR001650">
    <property type="entry name" value="Helicase_C-like"/>
</dbReference>
<proteinExistence type="predicted"/>
<evidence type="ECO:0000259" key="6">
    <source>
        <dbReference type="PROSITE" id="PS51194"/>
    </source>
</evidence>
<dbReference type="Pfam" id="PF00271">
    <property type="entry name" value="Helicase_C"/>
    <property type="match status" value="1"/>
</dbReference>
<dbReference type="InterPro" id="IPR027417">
    <property type="entry name" value="P-loop_NTPase"/>
</dbReference>
<dbReference type="SUPFAM" id="SSF52540">
    <property type="entry name" value="P-loop containing nucleoside triphosphate hydrolases"/>
    <property type="match status" value="2"/>
</dbReference>